<dbReference type="EMBL" id="JAAIUW010000003">
    <property type="protein sequence ID" value="KAF7839675.1"/>
    <property type="molecule type" value="Genomic_DNA"/>
</dbReference>
<evidence type="ECO:0000313" key="1">
    <source>
        <dbReference type="EMBL" id="KAF7839675.1"/>
    </source>
</evidence>
<gene>
    <name evidence="1" type="ORF">G2W53_008157</name>
</gene>
<accession>A0A834X7Z8</accession>
<name>A0A834X7Z8_9FABA</name>
<proteinExistence type="predicted"/>
<reference evidence="1" key="1">
    <citation type="submission" date="2020-09" db="EMBL/GenBank/DDBJ databases">
        <title>Genome-Enabled Discovery of Anthraquinone Biosynthesis in Senna tora.</title>
        <authorList>
            <person name="Kang S.-H."/>
            <person name="Pandey R.P."/>
            <person name="Lee C.-M."/>
            <person name="Sim J.-S."/>
            <person name="Jeong J.-T."/>
            <person name="Choi B.-S."/>
            <person name="Jung M."/>
            <person name="Ginzburg D."/>
            <person name="Zhao K."/>
            <person name="Won S.Y."/>
            <person name="Oh T.-J."/>
            <person name="Yu Y."/>
            <person name="Kim N.-H."/>
            <person name="Lee O.R."/>
            <person name="Lee T.-H."/>
            <person name="Bashyal P."/>
            <person name="Kim T.-S."/>
            <person name="Lee W.-H."/>
            <person name="Kawkins C."/>
            <person name="Kim C.-K."/>
            <person name="Kim J.S."/>
            <person name="Ahn B.O."/>
            <person name="Rhee S.Y."/>
            <person name="Sohng J.K."/>
        </authorList>
    </citation>
    <scope>NUCLEOTIDE SEQUENCE</scope>
    <source>
        <tissue evidence="1">Leaf</tissue>
    </source>
</reference>
<keyword evidence="2" id="KW-1185">Reference proteome</keyword>
<comment type="caution">
    <text evidence="1">The sequence shown here is derived from an EMBL/GenBank/DDBJ whole genome shotgun (WGS) entry which is preliminary data.</text>
</comment>
<dbReference type="Proteomes" id="UP000634136">
    <property type="component" value="Unassembled WGS sequence"/>
</dbReference>
<evidence type="ECO:0000313" key="2">
    <source>
        <dbReference type="Proteomes" id="UP000634136"/>
    </source>
</evidence>
<sequence length="147" mass="17107">MLLVLAVIHEHSYDLLHEVYFFSNPSKLKSKDDTRNAENKGVFANSDDRSVFSEWPLEFINGASGCDNGRHHLHEKIHNKNPRKHFVDPEELGILALVIAMEPKKEPLEFWSRWDLRMRGSGRLQLFRPKKEPLGLENESFWKAKAV</sequence>
<organism evidence="1 2">
    <name type="scientific">Senna tora</name>
    <dbReference type="NCBI Taxonomy" id="362788"/>
    <lineage>
        <taxon>Eukaryota</taxon>
        <taxon>Viridiplantae</taxon>
        <taxon>Streptophyta</taxon>
        <taxon>Embryophyta</taxon>
        <taxon>Tracheophyta</taxon>
        <taxon>Spermatophyta</taxon>
        <taxon>Magnoliopsida</taxon>
        <taxon>eudicotyledons</taxon>
        <taxon>Gunneridae</taxon>
        <taxon>Pentapetalae</taxon>
        <taxon>rosids</taxon>
        <taxon>fabids</taxon>
        <taxon>Fabales</taxon>
        <taxon>Fabaceae</taxon>
        <taxon>Caesalpinioideae</taxon>
        <taxon>Cassia clade</taxon>
        <taxon>Senna</taxon>
    </lineage>
</organism>
<dbReference type="AlphaFoldDB" id="A0A834X7Z8"/>
<protein>
    <submittedName>
        <fullName evidence="1">Uncharacterized protein</fullName>
    </submittedName>
</protein>